<feature type="binding site" evidence="2">
    <location>
        <position position="503"/>
    </location>
    <ligand>
        <name>Zn(2+)</name>
        <dbReference type="ChEBI" id="CHEBI:29105"/>
        <note>catalytic</note>
    </ligand>
</feature>
<dbReference type="InterPro" id="IPR051489">
    <property type="entry name" value="ADAM_Metalloproteinase"/>
</dbReference>
<evidence type="ECO:0000256" key="2">
    <source>
        <dbReference type="PROSITE-ProRule" id="PRU00276"/>
    </source>
</evidence>
<dbReference type="Pfam" id="PF00200">
    <property type="entry name" value="Disintegrin"/>
    <property type="match status" value="1"/>
</dbReference>
<dbReference type="SUPFAM" id="SSF57552">
    <property type="entry name" value="Blood coagulation inhibitor (disintegrin)"/>
    <property type="match status" value="1"/>
</dbReference>
<keyword evidence="9" id="KW-1185">Reference proteome</keyword>
<evidence type="ECO:0000256" key="3">
    <source>
        <dbReference type="SAM" id="MobiDB-lite"/>
    </source>
</evidence>
<dbReference type="InterPro" id="IPR036436">
    <property type="entry name" value="Disintegrin_dom_sf"/>
</dbReference>
<dbReference type="EMBL" id="JAAAIP010000022">
    <property type="protein sequence ID" value="KAG0329085.1"/>
    <property type="molecule type" value="Genomic_DNA"/>
</dbReference>
<feature type="binding site" evidence="2">
    <location>
        <position position="497"/>
    </location>
    <ligand>
        <name>Zn(2+)</name>
        <dbReference type="ChEBI" id="CHEBI:29105"/>
        <note>catalytic</note>
    </ligand>
</feature>
<feature type="signal peptide" evidence="5">
    <location>
        <begin position="1"/>
        <end position="33"/>
    </location>
</feature>
<keyword evidence="4" id="KW-0812">Transmembrane</keyword>
<organism evidence="8 9">
    <name type="scientific">Dissophora globulifera</name>
    <dbReference type="NCBI Taxonomy" id="979702"/>
    <lineage>
        <taxon>Eukaryota</taxon>
        <taxon>Fungi</taxon>
        <taxon>Fungi incertae sedis</taxon>
        <taxon>Mucoromycota</taxon>
        <taxon>Mortierellomycotina</taxon>
        <taxon>Mortierellomycetes</taxon>
        <taxon>Mortierellales</taxon>
        <taxon>Mortierellaceae</taxon>
        <taxon>Dissophora</taxon>
    </lineage>
</organism>
<evidence type="ECO:0000259" key="6">
    <source>
        <dbReference type="PROSITE" id="PS50214"/>
    </source>
</evidence>
<dbReference type="AlphaFoldDB" id="A0A9P6RXE4"/>
<accession>A0A9P6RXE4</accession>
<evidence type="ECO:0000313" key="9">
    <source>
        <dbReference type="Proteomes" id="UP000738325"/>
    </source>
</evidence>
<feature type="binding site" evidence="2">
    <location>
        <position position="493"/>
    </location>
    <ligand>
        <name>Zn(2+)</name>
        <dbReference type="ChEBI" id="CHEBI:29105"/>
        <note>catalytic</note>
    </ligand>
</feature>
<sequence length="900" mass="96259">MRTSTTSRRCRVAAAAALCLVSLYLSVIGPVQAHSTPWPTITRSEHIRGLRHDILPKSYTDPAPLSKRSSSSSSSTSSVTVVSRHDMVRIQFTAFNTTFHLHLEPNLDLIHPEADLGDDINIEDIKAFKGVVVQDAHHSDRKWDRAARTTRAESSPRSVDYMLHEEGVLGWARMMIEHSPDNEQEMLLRGAFMTNGETYHVNTLEHYHIQKRSDDALPITESSRSLASTLVIYRDSDVYDRLSSLRRKRGLASEETSSCGAGLLPQHGSDNSASTSPLVHEYYYPPNLTTSMPVSDAMGLGSSWANLWSAGSLGKREIAVKVAGPTPVPDGCPANRLVNYMGVAADCTYVREYKGAAGARLQIFADFNTVSGIYESTFNVALGVIALNIVADGCPTTPVKGEEWNQDCSTTYPIDQRLSDFSFWRGQAARSSDGAGLWHLMTKCNSGAVVGIAWTKALCQTKSQSQTTAGQQQYTAGTGVSSISPNEWMVIAHEVGHGFGAIHDCNQQTCPGTGDSCCPLSATVCDAGAMYIMNPSESTPTKVFSPCSIKAICGTIKSSSGQCLKPPGTRTTQNSEANICGNGLKETGEECDCGSADDCAKDPCCDGTTCKLKTGAVCDDLNDDCCLNCQLRPAGQVCRKAISECDIQEVCSGTSPTCPTDVRVPNQTPCTGTANVTGLQCANGICTSRDLQCQQQDRAGVTKQCSSSTSCDLTCNDPSGAAMTCSQIPGVFFADGSPCGIGGTCNAGSCDSGGVNGVLDWAKKHLTIVIPVAVVLGLIILCCIWNCCCAGCIHRRREQRKNGKPQRLGSTGYQYQYTAIAPPAGAPMPLGGQEPYPPQQYQMGPLAPLPPAYQSSQGQPHFAAAGYTQHPNNSNDSGNPFGNHNAQSQQQQRPLPSGYI</sequence>
<feature type="chain" id="PRO_5040206460" description="Zinc metalloprotease" evidence="5">
    <location>
        <begin position="34"/>
        <end position="900"/>
    </location>
</feature>
<evidence type="ECO:0008006" key="10">
    <source>
        <dbReference type="Google" id="ProtNLM"/>
    </source>
</evidence>
<gene>
    <name evidence="8" type="ORF">BGZ99_003469</name>
</gene>
<dbReference type="PROSITE" id="PS50215">
    <property type="entry name" value="ADAM_MEPRO"/>
    <property type="match status" value="1"/>
</dbReference>
<evidence type="ECO:0000259" key="7">
    <source>
        <dbReference type="PROSITE" id="PS50215"/>
    </source>
</evidence>
<dbReference type="PANTHER" id="PTHR45702">
    <property type="entry name" value="ADAM10/ADAM17 METALLOPEPTIDASE FAMILY MEMBER"/>
    <property type="match status" value="1"/>
</dbReference>
<comment type="caution">
    <text evidence="2">Lacks conserved residue(s) required for the propagation of feature annotation.</text>
</comment>
<evidence type="ECO:0000256" key="1">
    <source>
        <dbReference type="ARBA" id="ARBA00023157"/>
    </source>
</evidence>
<comment type="caution">
    <text evidence="8">The sequence shown here is derived from an EMBL/GenBank/DDBJ whole genome shotgun (WGS) entry which is preliminary data.</text>
</comment>
<dbReference type="GO" id="GO:0006509">
    <property type="term" value="P:membrane protein ectodomain proteolysis"/>
    <property type="evidence" value="ECO:0007669"/>
    <property type="project" value="TreeGrafter"/>
</dbReference>
<dbReference type="FunFam" id="4.10.70.10:FF:000001">
    <property type="entry name" value="Disintegrin and metalloproteinase domain-containing protein 22"/>
    <property type="match status" value="1"/>
</dbReference>
<keyword evidence="4" id="KW-1133">Transmembrane helix</keyword>
<protein>
    <recommendedName>
        <fullName evidence="10">Zinc metalloprotease</fullName>
    </recommendedName>
</protein>
<dbReference type="SUPFAM" id="SSF55486">
    <property type="entry name" value="Metalloproteases ('zincins'), catalytic domain"/>
    <property type="match status" value="1"/>
</dbReference>
<dbReference type="SMART" id="SM00050">
    <property type="entry name" value="DISIN"/>
    <property type="match status" value="1"/>
</dbReference>
<keyword evidence="2" id="KW-0862">Zinc</keyword>
<evidence type="ECO:0000256" key="4">
    <source>
        <dbReference type="SAM" id="Phobius"/>
    </source>
</evidence>
<dbReference type="Gene3D" id="3.40.390.10">
    <property type="entry name" value="Collagenase (Catalytic Domain)"/>
    <property type="match status" value="1"/>
</dbReference>
<dbReference type="Gene3D" id="4.10.70.10">
    <property type="entry name" value="Disintegrin domain"/>
    <property type="match status" value="1"/>
</dbReference>
<evidence type="ECO:0000313" key="8">
    <source>
        <dbReference type="EMBL" id="KAG0329085.1"/>
    </source>
</evidence>
<feature type="domain" description="Disintegrin" evidence="6">
    <location>
        <begin position="577"/>
        <end position="666"/>
    </location>
</feature>
<dbReference type="GO" id="GO:0004222">
    <property type="term" value="F:metalloendopeptidase activity"/>
    <property type="evidence" value="ECO:0007669"/>
    <property type="project" value="InterPro"/>
</dbReference>
<feature type="active site" evidence="2">
    <location>
        <position position="494"/>
    </location>
</feature>
<keyword evidence="2" id="KW-0479">Metal-binding</keyword>
<keyword evidence="5" id="KW-0732">Signal</keyword>
<dbReference type="OrthoDB" id="5951731at2759"/>
<proteinExistence type="predicted"/>
<dbReference type="InterPro" id="IPR024079">
    <property type="entry name" value="MetalloPept_cat_dom_sf"/>
</dbReference>
<reference evidence="8" key="1">
    <citation type="journal article" date="2020" name="Fungal Divers.">
        <title>Resolving the Mortierellaceae phylogeny through synthesis of multi-gene phylogenetics and phylogenomics.</title>
        <authorList>
            <person name="Vandepol N."/>
            <person name="Liber J."/>
            <person name="Desiro A."/>
            <person name="Na H."/>
            <person name="Kennedy M."/>
            <person name="Barry K."/>
            <person name="Grigoriev I.V."/>
            <person name="Miller A.N."/>
            <person name="O'Donnell K."/>
            <person name="Stajich J.E."/>
            <person name="Bonito G."/>
        </authorList>
    </citation>
    <scope>NUCLEOTIDE SEQUENCE</scope>
    <source>
        <strain evidence="8">REB-010B</strain>
    </source>
</reference>
<dbReference type="InterPro" id="IPR001590">
    <property type="entry name" value="Peptidase_M12B"/>
</dbReference>
<dbReference type="Proteomes" id="UP000738325">
    <property type="component" value="Unassembled WGS sequence"/>
</dbReference>
<feature type="transmembrane region" description="Helical" evidence="4">
    <location>
        <begin position="768"/>
        <end position="793"/>
    </location>
</feature>
<evidence type="ECO:0000256" key="5">
    <source>
        <dbReference type="SAM" id="SignalP"/>
    </source>
</evidence>
<dbReference type="PROSITE" id="PS50214">
    <property type="entry name" value="DISINTEGRIN_2"/>
    <property type="match status" value="1"/>
</dbReference>
<dbReference type="GO" id="GO:0046872">
    <property type="term" value="F:metal ion binding"/>
    <property type="evidence" value="ECO:0007669"/>
    <property type="project" value="UniProtKB-KW"/>
</dbReference>
<dbReference type="Pfam" id="PF13688">
    <property type="entry name" value="Reprolysin_5"/>
    <property type="match status" value="1"/>
</dbReference>
<feature type="compositionally biased region" description="Low complexity" evidence="3">
    <location>
        <begin position="826"/>
        <end position="846"/>
    </location>
</feature>
<feature type="compositionally biased region" description="Polar residues" evidence="3">
    <location>
        <begin position="869"/>
        <end position="894"/>
    </location>
</feature>
<keyword evidence="4" id="KW-0472">Membrane</keyword>
<dbReference type="InterPro" id="IPR001762">
    <property type="entry name" value="Disintegrin_dom"/>
</dbReference>
<name>A0A9P6RXE4_9FUNG</name>
<dbReference type="PANTHER" id="PTHR45702:SF2">
    <property type="entry name" value="KUZBANIAN, ISOFORM A"/>
    <property type="match status" value="1"/>
</dbReference>
<dbReference type="GO" id="GO:0005886">
    <property type="term" value="C:plasma membrane"/>
    <property type="evidence" value="ECO:0007669"/>
    <property type="project" value="TreeGrafter"/>
</dbReference>
<feature type="domain" description="Peptidase M12B" evidence="7">
    <location>
        <begin position="336"/>
        <end position="568"/>
    </location>
</feature>
<keyword evidence="1" id="KW-1015">Disulfide bond</keyword>
<feature type="region of interest" description="Disordered" evidence="3">
    <location>
        <begin position="826"/>
        <end position="900"/>
    </location>
</feature>